<dbReference type="SUPFAM" id="SSF81340">
    <property type="entry name" value="Clc chloride channel"/>
    <property type="match status" value="1"/>
</dbReference>
<evidence type="ECO:0000256" key="1">
    <source>
        <dbReference type="ARBA" id="ARBA00004141"/>
    </source>
</evidence>
<keyword evidence="3 10" id="KW-0812">Transmembrane</keyword>
<comment type="subcellular location">
    <subcellularLocation>
        <location evidence="1">Membrane</location>
        <topology evidence="1">Multi-pass membrane protein</topology>
    </subcellularLocation>
</comment>
<evidence type="ECO:0000256" key="6">
    <source>
        <dbReference type="ARBA" id="ARBA00023136"/>
    </source>
</evidence>
<protein>
    <submittedName>
        <fullName evidence="11">Chloride channel protein, clcB-like protein</fullName>
    </submittedName>
</protein>
<name>C4WJG3_9HYPH</name>
<dbReference type="PANTHER" id="PTHR43427:SF6">
    <property type="entry name" value="CHLORIDE CHANNEL PROTEIN CLC-E"/>
    <property type="match status" value="1"/>
</dbReference>
<accession>C4WJG3</accession>
<evidence type="ECO:0000256" key="9">
    <source>
        <dbReference type="ARBA" id="ARBA00023303"/>
    </source>
</evidence>
<evidence type="ECO:0000256" key="3">
    <source>
        <dbReference type="ARBA" id="ARBA00022692"/>
    </source>
</evidence>
<dbReference type="SUPFAM" id="SSF54631">
    <property type="entry name" value="CBS-domain pair"/>
    <property type="match status" value="1"/>
</dbReference>
<dbReference type="InterPro" id="IPR014743">
    <property type="entry name" value="Cl-channel_core"/>
</dbReference>
<evidence type="ECO:0000256" key="2">
    <source>
        <dbReference type="ARBA" id="ARBA00022448"/>
    </source>
</evidence>
<evidence type="ECO:0000256" key="8">
    <source>
        <dbReference type="ARBA" id="ARBA00023214"/>
    </source>
</evidence>
<feature type="transmembrane region" description="Helical" evidence="10">
    <location>
        <begin position="296"/>
        <end position="318"/>
    </location>
</feature>
<feature type="transmembrane region" description="Helical" evidence="10">
    <location>
        <begin position="330"/>
        <end position="353"/>
    </location>
</feature>
<proteinExistence type="predicted"/>
<dbReference type="AlphaFoldDB" id="C4WJG3"/>
<organism evidence="11 12">
    <name type="scientific">Brucella intermedia LMG 3301</name>
    <dbReference type="NCBI Taxonomy" id="641118"/>
    <lineage>
        <taxon>Bacteria</taxon>
        <taxon>Pseudomonadati</taxon>
        <taxon>Pseudomonadota</taxon>
        <taxon>Alphaproteobacteria</taxon>
        <taxon>Hyphomicrobiales</taxon>
        <taxon>Brucellaceae</taxon>
        <taxon>Brucella/Ochrobactrum group</taxon>
        <taxon>Brucella</taxon>
    </lineage>
</organism>
<dbReference type="InterPro" id="IPR046342">
    <property type="entry name" value="CBS_dom_sf"/>
</dbReference>
<feature type="transmembrane region" description="Helical" evidence="10">
    <location>
        <begin position="359"/>
        <end position="381"/>
    </location>
</feature>
<gene>
    <name evidence="11" type="ORF">OINT_1000544</name>
</gene>
<dbReference type="CDD" id="cd00400">
    <property type="entry name" value="Voltage_gated_ClC"/>
    <property type="match status" value="1"/>
</dbReference>
<dbReference type="HOGENOM" id="CLU_015263_5_2_5"/>
<dbReference type="Gene3D" id="3.10.580.10">
    <property type="entry name" value="CBS-domain"/>
    <property type="match status" value="1"/>
</dbReference>
<dbReference type="GO" id="GO:0005254">
    <property type="term" value="F:chloride channel activity"/>
    <property type="evidence" value="ECO:0007669"/>
    <property type="project" value="UniProtKB-KW"/>
</dbReference>
<dbReference type="Gene3D" id="1.10.3080.10">
    <property type="entry name" value="Clc chloride channel"/>
    <property type="match status" value="1"/>
</dbReference>
<dbReference type="InterPro" id="IPR001807">
    <property type="entry name" value="ClC"/>
</dbReference>
<feature type="transmembrane region" description="Helical" evidence="10">
    <location>
        <begin position="217"/>
        <end position="240"/>
    </location>
</feature>
<feature type="transmembrane region" description="Helical" evidence="10">
    <location>
        <begin position="393"/>
        <end position="418"/>
    </location>
</feature>
<keyword evidence="2" id="KW-0813">Transport</keyword>
<evidence type="ECO:0000313" key="12">
    <source>
        <dbReference type="Proteomes" id="UP000004386"/>
    </source>
</evidence>
<reference evidence="11 12" key="1">
    <citation type="submission" date="2009-05" db="EMBL/GenBank/DDBJ databases">
        <authorList>
            <person name="Setubal J.C."/>
            <person name="Boyle S."/>
            <person name="Crasta O.R."/>
            <person name="Gillespie J.J."/>
            <person name="Kenyon R.W."/>
            <person name="Lu J."/>
            <person name="Mane S."/>
            <person name="Nagrani S."/>
            <person name="Shallom J.M."/>
            <person name="Shallom S."/>
            <person name="Shukla M."/>
            <person name="Snyder E.E."/>
            <person name="Sobral B.W."/>
            <person name="Wattam A.R."/>
            <person name="Will R."/>
            <person name="Williams K."/>
            <person name="Yoo H."/>
            <person name="Munk C."/>
            <person name="Tapia R."/>
            <person name="Green L."/>
            <person name="Rogers Y."/>
            <person name="Detter J.C."/>
            <person name="Bruce D."/>
            <person name="Brettin T.S."/>
            <person name="Tsolis R."/>
        </authorList>
    </citation>
    <scope>NUCLEOTIDE SEQUENCE [LARGE SCALE GENOMIC DNA]</scope>
    <source>
        <strain evidence="11 12">LMG 3301</strain>
    </source>
</reference>
<evidence type="ECO:0000313" key="11">
    <source>
        <dbReference type="EMBL" id="EEQ95192.1"/>
    </source>
</evidence>
<feature type="transmembrane region" description="Helical" evidence="10">
    <location>
        <begin position="424"/>
        <end position="441"/>
    </location>
</feature>
<dbReference type="Proteomes" id="UP000004386">
    <property type="component" value="Unassembled WGS sequence"/>
</dbReference>
<comment type="caution">
    <text evidence="11">The sequence shown here is derived from an EMBL/GenBank/DDBJ whole genome shotgun (WGS) entry which is preliminary data.</text>
</comment>
<feature type="transmembrane region" description="Helical" evidence="10">
    <location>
        <begin position="44"/>
        <end position="72"/>
    </location>
</feature>
<dbReference type="Pfam" id="PF00654">
    <property type="entry name" value="Voltage_CLC"/>
    <property type="match status" value="1"/>
</dbReference>
<evidence type="ECO:0000256" key="7">
    <source>
        <dbReference type="ARBA" id="ARBA00023173"/>
    </source>
</evidence>
<feature type="transmembrane region" description="Helical" evidence="10">
    <location>
        <begin position="92"/>
        <end position="113"/>
    </location>
</feature>
<feature type="transmembrane region" description="Helical" evidence="10">
    <location>
        <begin position="260"/>
        <end position="284"/>
    </location>
</feature>
<keyword evidence="4 10" id="KW-1133">Transmembrane helix</keyword>
<keyword evidence="5" id="KW-0406">Ion transport</keyword>
<dbReference type="PRINTS" id="PR00762">
    <property type="entry name" value="CLCHANNEL"/>
</dbReference>
<keyword evidence="7" id="KW-0869">Chloride channel</keyword>
<keyword evidence="9" id="KW-0407">Ion channel</keyword>
<keyword evidence="8" id="KW-0868">Chloride</keyword>
<dbReference type="PANTHER" id="PTHR43427">
    <property type="entry name" value="CHLORIDE CHANNEL PROTEIN CLC-E"/>
    <property type="match status" value="1"/>
</dbReference>
<evidence type="ECO:0000256" key="4">
    <source>
        <dbReference type="ARBA" id="ARBA00022989"/>
    </source>
</evidence>
<dbReference type="EMBL" id="ACQA01000001">
    <property type="protein sequence ID" value="EEQ95192.1"/>
    <property type="molecule type" value="Genomic_DNA"/>
</dbReference>
<evidence type="ECO:0000256" key="5">
    <source>
        <dbReference type="ARBA" id="ARBA00023065"/>
    </source>
</evidence>
<dbReference type="InterPro" id="IPR050368">
    <property type="entry name" value="ClC-type_chloride_channel"/>
</dbReference>
<feature type="transmembrane region" description="Helical" evidence="10">
    <location>
        <begin position="187"/>
        <end position="211"/>
    </location>
</feature>
<sequence length="610" mass="64990">MAGMPAARLPGVFMMNIAELRHNRYLRVLFVPFRMRALVRGSEIGLVIAGAAIGIISGLMVAAIGSISQWMHQAIFALEPGEKLSSAASLQPSAYIAPLAGGILMGIVIWVLARWRKRPIVDPIEANALHGGRLSLTDSFILVGQNLIANGFGASVGLEAAYTQLASGFASRIGRALKLRRADLRTLVGCGAAAAIASAFNAPLTGAFYAFELIIGVYSIATLTPVVVAAIIGALVTQAIGGAPFIIDIGQIDDITPRDYVPALVLGFFSAGIAILIMRGVTFVEKVARRSVVPNVMAPAIGGAIVGMIAFLSPQVLASGHGALHLDLNANITIPALLLLIFAKSLASAVSIGSGFRGGLFFASLFLGALTGKLFAALAGAVLPAGLALAPEVYAVIGMSSLAVAVVGGPMTMTFLALELTGDFPISMLVLGAVVSSSLMVRKTFGYSFATWRFHLRGEAIRSAHDIGWIRDLTVNRMMRHDVRTVLIDTDIETFRHDFPLGSTQRVIAVDAEGRYVGMIPVPEVYADSFDTSDGEHSIRELLKYQDEFLLPQMNAKEAVVRFDRAESEALAVVNNAQERKVLGLLSEAHTLRRYSEELDRRRREVSGEV</sequence>
<keyword evidence="6 10" id="KW-0472">Membrane</keyword>
<dbReference type="GO" id="GO:0034707">
    <property type="term" value="C:chloride channel complex"/>
    <property type="evidence" value="ECO:0007669"/>
    <property type="project" value="UniProtKB-KW"/>
</dbReference>
<evidence type="ECO:0000256" key="10">
    <source>
        <dbReference type="SAM" id="Phobius"/>
    </source>
</evidence>